<reference evidence="3 4" key="1">
    <citation type="submission" date="2020-07" db="EMBL/GenBank/DDBJ databases">
        <title>Novel species isolated from subtropical streams in China.</title>
        <authorList>
            <person name="Lu H."/>
        </authorList>
    </citation>
    <scope>NUCLEOTIDE SEQUENCE [LARGE SCALE GENOMIC DNA]</scope>
    <source>
        <strain evidence="3 4">LX47W</strain>
    </source>
</reference>
<organism evidence="3 4">
    <name type="scientific">Rugamonas apoptosis</name>
    <dbReference type="NCBI Taxonomy" id="2758570"/>
    <lineage>
        <taxon>Bacteria</taxon>
        <taxon>Pseudomonadati</taxon>
        <taxon>Pseudomonadota</taxon>
        <taxon>Betaproteobacteria</taxon>
        <taxon>Burkholderiales</taxon>
        <taxon>Oxalobacteraceae</taxon>
        <taxon>Telluria group</taxon>
        <taxon>Rugamonas</taxon>
    </lineage>
</organism>
<evidence type="ECO:0000313" key="3">
    <source>
        <dbReference type="EMBL" id="MBA5690457.1"/>
    </source>
</evidence>
<evidence type="ECO:0000259" key="2">
    <source>
        <dbReference type="Pfam" id="PF12680"/>
    </source>
</evidence>
<gene>
    <name evidence="3" type="ORF">H3H39_25790</name>
</gene>
<proteinExistence type="predicted"/>
<comment type="caution">
    <text evidence="3">The sequence shown here is derived from an EMBL/GenBank/DDBJ whole genome shotgun (WGS) entry which is preliminary data.</text>
</comment>
<evidence type="ECO:0000313" key="4">
    <source>
        <dbReference type="Proteomes" id="UP000573499"/>
    </source>
</evidence>
<evidence type="ECO:0000256" key="1">
    <source>
        <dbReference type="SAM" id="SignalP"/>
    </source>
</evidence>
<feature type="chain" id="PRO_5031405191" evidence="1">
    <location>
        <begin position="22"/>
        <end position="146"/>
    </location>
</feature>
<sequence length="146" mass="15903">MQALNRTAMGVALGLTCIAYAAPSLASDAQSVVQQQLNAYNAHDIRAFMATYDPGAEVVEFPAKPLMKGAAQIQEFYETKRFNDPRLHATVDKRIVMGNVVIDYEQILNTQAAGPGRMEAIAIYEVNDGKITKVTLIRGSASLDKQ</sequence>
<protein>
    <submittedName>
        <fullName evidence="3">Nuclear transport factor 2 family protein</fullName>
    </submittedName>
</protein>
<dbReference type="EMBL" id="JACEZU010000018">
    <property type="protein sequence ID" value="MBA5690457.1"/>
    <property type="molecule type" value="Genomic_DNA"/>
</dbReference>
<dbReference type="InterPro" id="IPR037401">
    <property type="entry name" value="SnoaL-like"/>
</dbReference>
<feature type="signal peptide" evidence="1">
    <location>
        <begin position="1"/>
        <end position="21"/>
    </location>
</feature>
<dbReference type="Proteomes" id="UP000573499">
    <property type="component" value="Unassembled WGS sequence"/>
</dbReference>
<dbReference type="Pfam" id="PF12680">
    <property type="entry name" value="SnoaL_2"/>
    <property type="match status" value="1"/>
</dbReference>
<keyword evidence="4" id="KW-1185">Reference proteome</keyword>
<dbReference type="Gene3D" id="3.10.450.50">
    <property type="match status" value="1"/>
</dbReference>
<feature type="domain" description="SnoaL-like" evidence="2">
    <location>
        <begin position="33"/>
        <end position="133"/>
    </location>
</feature>
<dbReference type="AlphaFoldDB" id="A0A7W2FEW5"/>
<dbReference type="RefSeq" id="WP_182157261.1">
    <property type="nucleotide sequence ID" value="NZ_JACEZU010000018.1"/>
</dbReference>
<keyword evidence="1" id="KW-0732">Signal</keyword>
<accession>A0A7W2FEW5</accession>
<name>A0A7W2FEW5_9BURK</name>
<dbReference type="SUPFAM" id="SSF54427">
    <property type="entry name" value="NTF2-like"/>
    <property type="match status" value="1"/>
</dbReference>
<dbReference type="InterPro" id="IPR032710">
    <property type="entry name" value="NTF2-like_dom_sf"/>
</dbReference>